<dbReference type="Gene3D" id="2.120.10.30">
    <property type="entry name" value="TolB, C-terminal domain"/>
    <property type="match status" value="1"/>
</dbReference>
<dbReference type="OrthoDB" id="4855658at2"/>
<dbReference type="EMBL" id="SNWQ01000002">
    <property type="protein sequence ID" value="TDO52767.1"/>
    <property type="molecule type" value="Genomic_DNA"/>
</dbReference>
<protein>
    <recommendedName>
        <fullName evidence="5">WD40 repeat protein</fullName>
    </recommendedName>
</protein>
<comment type="caution">
    <text evidence="3">The sequence shown here is derived from an EMBL/GenBank/DDBJ whole genome shotgun (WGS) entry which is preliminary data.</text>
</comment>
<dbReference type="AlphaFoldDB" id="A0A4R6KMF0"/>
<feature type="compositionally biased region" description="Pro residues" evidence="1">
    <location>
        <begin position="68"/>
        <end position="82"/>
    </location>
</feature>
<gene>
    <name evidence="3" type="ORF">EV643_102609</name>
</gene>
<evidence type="ECO:0000256" key="1">
    <source>
        <dbReference type="SAM" id="MobiDB-lite"/>
    </source>
</evidence>
<evidence type="ECO:0000313" key="3">
    <source>
        <dbReference type="EMBL" id="TDO52767.1"/>
    </source>
</evidence>
<dbReference type="RefSeq" id="WP_133799149.1">
    <property type="nucleotide sequence ID" value="NZ_SNWQ01000002.1"/>
</dbReference>
<keyword evidence="4" id="KW-1185">Reference proteome</keyword>
<dbReference type="SUPFAM" id="SSF82171">
    <property type="entry name" value="DPP6 N-terminal domain-like"/>
    <property type="match status" value="1"/>
</dbReference>
<organism evidence="3 4">
    <name type="scientific">Kribbella caucasensis</name>
    <dbReference type="NCBI Taxonomy" id="2512215"/>
    <lineage>
        <taxon>Bacteria</taxon>
        <taxon>Bacillati</taxon>
        <taxon>Actinomycetota</taxon>
        <taxon>Actinomycetes</taxon>
        <taxon>Propionibacteriales</taxon>
        <taxon>Kribbellaceae</taxon>
        <taxon>Kribbella</taxon>
    </lineage>
</organism>
<keyword evidence="2" id="KW-0472">Membrane</keyword>
<keyword evidence="2" id="KW-1133">Transmembrane helix</keyword>
<evidence type="ECO:0000313" key="4">
    <source>
        <dbReference type="Proteomes" id="UP000295388"/>
    </source>
</evidence>
<evidence type="ECO:0000256" key="2">
    <source>
        <dbReference type="SAM" id="Phobius"/>
    </source>
</evidence>
<keyword evidence="2" id="KW-0812">Transmembrane</keyword>
<dbReference type="InterPro" id="IPR011042">
    <property type="entry name" value="6-blade_b-propeller_TolB-like"/>
</dbReference>
<feature type="region of interest" description="Disordered" evidence="1">
    <location>
        <begin position="64"/>
        <end position="83"/>
    </location>
</feature>
<name>A0A4R6KMF0_9ACTN</name>
<proteinExistence type="predicted"/>
<reference evidence="3 4" key="1">
    <citation type="submission" date="2019-03" db="EMBL/GenBank/DDBJ databases">
        <title>Genomic Encyclopedia of Type Strains, Phase III (KMG-III): the genomes of soil and plant-associated and newly described type strains.</title>
        <authorList>
            <person name="Whitman W."/>
        </authorList>
    </citation>
    <scope>NUCLEOTIDE SEQUENCE [LARGE SCALE GENOMIC DNA]</scope>
    <source>
        <strain evidence="3 4">VKM Ac-2527</strain>
    </source>
</reference>
<dbReference type="Proteomes" id="UP000295388">
    <property type="component" value="Unassembled WGS sequence"/>
</dbReference>
<feature type="transmembrane region" description="Helical" evidence="2">
    <location>
        <begin position="42"/>
        <end position="61"/>
    </location>
</feature>
<accession>A0A4R6KMF0</accession>
<evidence type="ECO:0008006" key="5">
    <source>
        <dbReference type="Google" id="ProtNLM"/>
    </source>
</evidence>
<sequence length="416" mass="44035">MRREEVRPLLERVTDDLPEPDLADAAWSGGLALQRKQRRSTAIVVLVVALVVAATVITAAITGTRPGVVPPDRPPTHPPGYVPPAGQIAGMDFWIAPPSGSERFLDRLATPLGDPLRLPDDPSDLAIEPIEQIAAVVLSRLGDGYEPILLGSDGLWARANRLLDPIATGAPLSPGAISPDGRRVAFPQPGHVVVIDSMTAEGMRIPLPTGDVRSVSWLPDGERVLVSGPTATYRVLVGTGGNGERLITSLHTGTTPDAATAPYRLDNLEGQATLLDYVESGWTADYPLQLPVDTWVGQTFTGDAVAARLFVAYPLPQVPTVASRAQVFAAISTLRWQPSRLLVLGETPHPTPTPGSPTPAAVRTSGCCQMLGWYNEGTALLQVSGWVLAWELRTGQVHRVAALEVDGLAVGPGIDG</sequence>